<organism evidence="2 3">
    <name type="scientific">Umbelopsis vinacea</name>
    <dbReference type="NCBI Taxonomy" id="44442"/>
    <lineage>
        <taxon>Eukaryota</taxon>
        <taxon>Fungi</taxon>
        <taxon>Fungi incertae sedis</taxon>
        <taxon>Mucoromycota</taxon>
        <taxon>Mucoromycotina</taxon>
        <taxon>Umbelopsidomycetes</taxon>
        <taxon>Umbelopsidales</taxon>
        <taxon>Umbelopsidaceae</taxon>
        <taxon>Umbelopsis</taxon>
    </lineage>
</organism>
<keyword evidence="3" id="KW-1185">Reference proteome</keyword>
<dbReference type="Proteomes" id="UP000612746">
    <property type="component" value="Unassembled WGS sequence"/>
</dbReference>
<dbReference type="PROSITE" id="PS50231">
    <property type="entry name" value="RICIN_B_LECTIN"/>
    <property type="match status" value="1"/>
</dbReference>
<name>A0A8H7Q843_9FUNG</name>
<dbReference type="AlphaFoldDB" id="A0A8H7Q843"/>
<dbReference type="OrthoDB" id="9895617at2759"/>
<dbReference type="SUPFAM" id="SSF50370">
    <property type="entry name" value="Ricin B-like lectins"/>
    <property type="match status" value="1"/>
</dbReference>
<protein>
    <recommendedName>
        <fullName evidence="1">Ricin B lectin domain-containing protein</fullName>
    </recommendedName>
</protein>
<feature type="domain" description="Ricin B lectin" evidence="1">
    <location>
        <begin position="7"/>
        <end position="98"/>
    </location>
</feature>
<dbReference type="CDD" id="cd23454">
    <property type="entry name" value="beta-trefoil_Ricin_GllA-1"/>
    <property type="match status" value="1"/>
</dbReference>
<dbReference type="Pfam" id="PF00652">
    <property type="entry name" value="Ricin_B_lectin"/>
    <property type="match status" value="1"/>
</dbReference>
<dbReference type="EMBL" id="JAEPRA010000003">
    <property type="protein sequence ID" value="KAG2187556.1"/>
    <property type="molecule type" value="Genomic_DNA"/>
</dbReference>
<evidence type="ECO:0000313" key="2">
    <source>
        <dbReference type="EMBL" id="KAG2187556.1"/>
    </source>
</evidence>
<proteinExistence type="predicted"/>
<dbReference type="InterPro" id="IPR000772">
    <property type="entry name" value="Ricin_B_lectin"/>
</dbReference>
<dbReference type="InterPro" id="IPR035992">
    <property type="entry name" value="Ricin_B-like_lectins"/>
</dbReference>
<accession>A0A8H7Q843</accession>
<gene>
    <name evidence="2" type="ORF">INT44_005245</name>
</gene>
<dbReference type="Gene3D" id="2.80.10.50">
    <property type="match status" value="1"/>
</dbReference>
<evidence type="ECO:0000313" key="3">
    <source>
        <dbReference type="Proteomes" id="UP000612746"/>
    </source>
</evidence>
<comment type="caution">
    <text evidence="2">The sequence shown here is derived from an EMBL/GenBank/DDBJ whole genome shotgun (WGS) entry which is preliminary data.</text>
</comment>
<sequence length="171" mass="19118">LWSNDNGFLINKKSGLVLDIRGGELTGDKPIIQYARKMTLAHNQRWGYHDGFIHVLADPRLVLDIRGGISKEGSPIILYERKHQNNANQQWVLEPYGNTGGQYGVASNPTQQTIGGYPPPPGYQQNAYQQPGNTWGVPRPEDLHEAHREVYKERKAHLSHEVIAGAAAFEV</sequence>
<evidence type="ECO:0000259" key="1">
    <source>
        <dbReference type="Pfam" id="PF00652"/>
    </source>
</evidence>
<reference evidence="2" key="1">
    <citation type="submission" date="2020-12" db="EMBL/GenBank/DDBJ databases">
        <title>Metabolic potential, ecology and presence of endohyphal bacteria is reflected in genomic diversity of Mucoromycotina.</title>
        <authorList>
            <person name="Muszewska A."/>
            <person name="Okrasinska A."/>
            <person name="Steczkiewicz K."/>
            <person name="Drgas O."/>
            <person name="Orlowska M."/>
            <person name="Perlinska-Lenart U."/>
            <person name="Aleksandrzak-Piekarczyk T."/>
            <person name="Szatraj K."/>
            <person name="Zielenkiewicz U."/>
            <person name="Pilsyk S."/>
            <person name="Malc E."/>
            <person name="Mieczkowski P."/>
            <person name="Kruszewska J.S."/>
            <person name="Biernat P."/>
            <person name="Pawlowska J."/>
        </authorList>
    </citation>
    <scope>NUCLEOTIDE SEQUENCE</scope>
    <source>
        <strain evidence="2">WA0000051536</strain>
    </source>
</reference>
<feature type="non-terminal residue" evidence="2">
    <location>
        <position position="1"/>
    </location>
</feature>